<accession>A6II89</accession>
<gene>
    <name evidence="1" type="ORF">rCG_55104</name>
</gene>
<dbReference type="AlphaFoldDB" id="A6II89"/>
<dbReference type="EMBL" id="CH473962">
    <property type="protein sequence ID" value="EDL98459.1"/>
    <property type="molecule type" value="Genomic_DNA"/>
</dbReference>
<protein>
    <submittedName>
        <fullName evidence="1">RCG55104</fullName>
    </submittedName>
</protein>
<name>A6II89_RAT</name>
<sequence>MNTSLQGRTSSETSDINICVCKVAQLL</sequence>
<proteinExistence type="predicted"/>
<dbReference type="Proteomes" id="UP000234681">
    <property type="component" value="Chromosome 5"/>
</dbReference>
<organism evidence="1 2">
    <name type="scientific">Rattus norvegicus</name>
    <name type="common">Rat</name>
    <dbReference type="NCBI Taxonomy" id="10116"/>
    <lineage>
        <taxon>Eukaryota</taxon>
        <taxon>Metazoa</taxon>
        <taxon>Chordata</taxon>
        <taxon>Craniata</taxon>
        <taxon>Vertebrata</taxon>
        <taxon>Euteleostomi</taxon>
        <taxon>Mammalia</taxon>
        <taxon>Eutheria</taxon>
        <taxon>Euarchontoglires</taxon>
        <taxon>Glires</taxon>
        <taxon>Rodentia</taxon>
        <taxon>Myomorpha</taxon>
        <taxon>Muroidea</taxon>
        <taxon>Muridae</taxon>
        <taxon>Murinae</taxon>
        <taxon>Rattus</taxon>
    </lineage>
</organism>
<evidence type="ECO:0000313" key="1">
    <source>
        <dbReference type="EMBL" id="EDL98459.1"/>
    </source>
</evidence>
<evidence type="ECO:0000313" key="2">
    <source>
        <dbReference type="Proteomes" id="UP000234681"/>
    </source>
</evidence>
<reference evidence="2" key="1">
    <citation type="submission" date="2005-09" db="EMBL/GenBank/DDBJ databases">
        <authorList>
            <person name="Mural R.J."/>
            <person name="Li P.W."/>
            <person name="Adams M.D."/>
            <person name="Amanatides P.G."/>
            <person name="Baden-Tillson H."/>
            <person name="Barnstead M."/>
            <person name="Chin S.H."/>
            <person name="Dew I."/>
            <person name="Evans C.A."/>
            <person name="Ferriera S."/>
            <person name="Flanigan M."/>
            <person name="Fosler C."/>
            <person name="Glodek A."/>
            <person name="Gu Z."/>
            <person name="Holt R.A."/>
            <person name="Jennings D."/>
            <person name="Kraft C.L."/>
            <person name="Lu F."/>
            <person name="Nguyen T."/>
            <person name="Nusskern D.R."/>
            <person name="Pfannkoch C.M."/>
            <person name="Sitter C."/>
            <person name="Sutton G.G."/>
            <person name="Venter J.C."/>
            <person name="Wang Z."/>
            <person name="Woodage T."/>
            <person name="Zheng X.H."/>
            <person name="Zhong F."/>
        </authorList>
    </citation>
    <scope>NUCLEOTIDE SEQUENCE [LARGE SCALE GENOMIC DNA]</scope>
    <source>
        <strain>BN</strain>
        <strain evidence="2">Sprague-Dawley</strain>
    </source>
</reference>